<evidence type="ECO:0000256" key="8">
    <source>
        <dbReference type="ARBA" id="ARBA00023180"/>
    </source>
</evidence>
<dbReference type="Proteomes" id="UP000694941">
    <property type="component" value="Unplaced"/>
</dbReference>
<feature type="disulfide bond" evidence="9">
    <location>
        <begin position="359"/>
        <end position="371"/>
    </location>
</feature>
<dbReference type="PANTHER" id="PTHR22722:SF5">
    <property type="entry name" value="LOW-DENSITY LIPOPROTEIN RECEPTOR-RELATED PROTEIN 1B"/>
    <property type="match status" value="1"/>
</dbReference>
<dbReference type="Pfam" id="PF00057">
    <property type="entry name" value="Ldl_recept_a"/>
    <property type="match status" value="4"/>
</dbReference>
<feature type="disulfide bond" evidence="9">
    <location>
        <begin position="366"/>
        <end position="384"/>
    </location>
</feature>
<evidence type="ECO:0000256" key="7">
    <source>
        <dbReference type="ARBA" id="ARBA00023170"/>
    </source>
</evidence>
<feature type="disulfide bond" evidence="9">
    <location>
        <begin position="303"/>
        <end position="318"/>
    </location>
</feature>
<sequence>MMERELLYSIDRLFEQSPLESVYNKTVIMKFRPGSIIVNCRIFLKTIVHNTIENVGQVFRQSLEQNNGFLVGGLLKVDMESVIFRPSATWSSWGQWSSCSQNNQCDPSLTKRRLRDCLNIDEKRNVLNNKACQWQEGLTVEKQKCVCSSLNVSTKRILVINTSSSPHLTTSIIPATSVFATTAITSEPIAKSVSAINKGVTTQNPLSSTVTERYKNLSINNRRPCHECHVGEICLLRPEELVPYCVPVRDTGDSRGCGGWCNGPYELCDRLDNITYQCVDETECLLTEWKCGNGLCIPKERRCDGHLNCFDDTDELDCACSKNGFHCGNRTSCIELSKRCDGYYDCWDGNDESNCSLGCSNTEFTCMNGMCIPASHFCDKYNDCTDHSDEPNGCALPCTQDEYQCENGHCILYSGVCDGLDNCGDNSDEQNCDKTSTRNG</sequence>
<dbReference type="SMART" id="SM00192">
    <property type="entry name" value="LDLa"/>
    <property type="match status" value="4"/>
</dbReference>
<dbReference type="CDD" id="cd00112">
    <property type="entry name" value="LDLa"/>
    <property type="match status" value="4"/>
</dbReference>
<dbReference type="PROSITE" id="PS50068">
    <property type="entry name" value="LDLRA_2"/>
    <property type="match status" value="4"/>
</dbReference>
<keyword evidence="7" id="KW-0675">Receptor</keyword>
<dbReference type="GeneID" id="106469934"/>
<evidence type="ECO:0000256" key="5">
    <source>
        <dbReference type="ARBA" id="ARBA00023136"/>
    </source>
</evidence>
<name>A0ABM1TGN4_LIMPO</name>
<feature type="disulfide bond" evidence="9">
    <location>
        <begin position="398"/>
        <end position="410"/>
    </location>
</feature>
<organism evidence="11 12">
    <name type="scientific">Limulus polyphemus</name>
    <name type="common">Atlantic horseshoe crab</name>
    <dbReference type="NCBI Taxonomy" id="6850"/>
    <lineage>
        <taxon>Eukaryota</taxon>
        <taxon>Metazoa</taxon>
        <taxon>Ecdysozoa</taxon>
        <taxon>Arthropoda</taxon>
        <taxon>Chelicerata</taxon>
        <taxon>Merostomata</taxon>
        <taxon>Xiphosura</taxon>
        <taxon>Limulidae</taxon>
        <taxon>Limulus</taxon>
    </lineage>
</organism>
<keyword evidence="8" id="KW-0325">Glycoprotein</keyword>
<dbReference type="InterPro" id="IPR036364">
    <property type="entry name" value="SEA_dom_sf"/>
</dbReference>
<dbReference type="PRINTS" id="PR00261">
    <property type="entry name" value="LDLRECEPTOR"/>
</dbReference>
<evidence type="ECO:0000256" key="1">
    <source>
        <dbReference type="ARBA" id="ARBA00004167"/>
    </source>
</evidence>
<gene>
    <name evidence="12" type="primary">LOC106469934</name>
</gene>
<reference evidence="12" key="1">
    <citation type="submission" date="2025-08" db="UniProtKB">
        <authorList>
            <consortium name="RefSeq"/>
        </authorList>
    </citation>
    <scope>IDENTIFICATION</scope>
    <source>
        <tissue evidence="12">Muscle</tissue>
    </source>
</reference>
<feature type="disulfide bond" evidence="9">
    <location>
        <begin position="284"/>
        <end position="296"/>
    </location>
</feature>
<feature type="disulfide bond" evidence="9">
    <location>
        <begin position="405"/>
        <end position="423"/>
    </location>
</feature>
<dbReference type="InterPro" id="IPR051221">
    <property type="entry name" value="LDLR-related"/>
</dbReference>
<comment type="caution">
    <text evidence="9">Lacks conserved residue(s) required for the propagation of feature annotation.</text>
</comment>
<evidence type="ECO:0000256" key="9">
    <source>
        <dbReference type="PROSITE-ProRule" id="PRU00124"/>
    </source>
</evidence>
<dbReference type="InterPro" id="IPR000082">
    <property type="entry name" value="SEA_dom"/>
</dbReference>
<keyword evidence="5" id="KW-0472">Membrane</keyword>
<dbReference type="InterPro" id="IPR036055">
    <property type="entry name" value="LDL_receptor-like_sf"/>
</dbReference>
<dbReference type="PROSITE" id="PS01209">
    <property type="entry name" value="LDLRA_1"/>
    <property type="match status" value="1"/>
</dbReference>
<dbReference type="SUPFAM" id="SSF82671">
    <property type="entry name" value="SEA domain"/>
    <property type="match status" value="1"/>
</dbReference>
<dbReference type="InterPro" id="IPR023415">
    <property type="entry name" value="LDLR_class-A_CS"/>
</dbReference>
<evidence type="ECO:0000256" key="2">
    <source>
        <dbReference type="ARBA" id="ARBA00022692"/>
    </source>
</evidence>
<dbReference type="PROSITE" id="PS50092">
    <property type="entry name" value="TSP1"/>
    <property type="match status" value="1"/>
</dbReference>
<dbReference type="PROSITE" id="PS50024">
    <property type="entry name" value="SEA"/>
    <property type="match status" value="1"/>
</dbReference>
<evidence type="ECO:0000259" key="10">
    <source>
        <dbReference type="PROSITE" id="PS50024"/>
    </source>
</evidence>
<feature type="disulfide bond" evidence="9">
    <location>
        <begin position="291"/>
        <end position="309"/>
    </location>
</feature>
<feature type="disulfide bond" evidence="9">
    <location>
        <begin position="340"/>
        <end position="355"/>
    </location>
</feature>
<dbReference type="SUPFAM" id="SSF57424">
    <property type="entry name" value="LDL receptor-like module"/>
    <property type="match status" value="4"/>
</dbReference>
<keyword evidence="6 9" id="KW-1015">Disulfide bond</keyword>
<feature type="domain" description="SEA" evidence="10">
    <location>
        <begin position="1"/>
        <end position="89"/>
    </location>
</feature>
<comment type="subcellular location">
    <subcellularLocation>
        <location evidence="1">Membrane</location>
        <topology evidence="1">Single-pass membrane protein</topology>
    </subcellularLocation>
</comment>
<dbReference type="RefSeq" id="XP_022255040.1">
    <property type="nucleotide sequence ID" value="XM_022399332.1"/>
</dbReference>
<keyword evidence="11" id="KW-1185">Reference proteome</keyword>
<dbReference type="InterPro" id="IPR002172">
    <property type="entry name" value="LDrepeatLR_classA_rpt"/>
</dbReference>
<feature type="disulfide bond" evidence="9">
    <location>
        <begin position="417"/>
        <end position="432"/>
    </location>
</feature>
<protein>
    <submittedName>
        <fullName evidence="12">Vitellogenin receptor-like</fullName>
    </submittedName>
</protein>
<proteinExistence type="predicted"/>
<evidence type="ECO:0000313" key="12">
    <source>
        <dbReference type="RefSeq" id="XP_022255040.1"/>
    </source>
</evidence>
<dbReference type="PANTHER" id="PTHR22722">
    <property type="entry name" value="LOW-DENSITY LIPOPROTEIN RECEPTOR-RELATED PROTEIN 2-RELATED"/>
    <property type="match status" value="1"/>
</dbReference>
<keyword evidence="4" id="KW-1133">Transmembrane helix</keyword>
<dbReference type="Gene3D" id="4.10.400.10">
    <property type="entry name" value="Low-density Lipoprotein Receptor"/>
    <property type="match status" value="4"/>
</dbReference>
<evidence type="ECO:0000256" key="3">
    <source>
        <dbReference type="ARBA" id="ARBA00022737"/>
    </source>
</evidence>
<keyword evidence="2" id="KW-0812">Transmembrane</keyword>
<evidence type="ECO:0000256" key="6">
    <source>
        <dbReference type="ARBA" id="ARBA00023157"/>
    </source>
</evidence>
<accession>A0ABM1TGN4</accession>
<evidence type="ECO:0000313" key="11">
    <source>
        <dbReference type="Proteomes" id="UP000694941"/>
    </source>
</evidence>
<dbReference type="InterPro" id="IPR000884">
    <property type="entry name" value="TSP1_rpt"/>
</dbReference>
<evidence type="ECO:0000256" key="4">
    <source>
        <dbReference type="ARBA" id="ARBA00022989"/>
    </source>
</evidence>
<keyword evidence="3" id="KW-0677">Repeat</keyword>